<evidence type="ECO:0000256" key="1">
    <source>
        <dbReference type="SAM" id="SignalP"/>
    </source>
</evidence>
<protein>
    <recommendedName>
        <fullName evidence="6">Secreted protein</fullName>
    </recommendedName>
</protein>
<name>A0A5B0R2W5_PUCGR</name>
<evidence type="ECO:0000313" key="4">
    <source>
        <dbReference type="Proteomes" id="UP000324748"/>
    </source>
</evidence>
<keyword evidence="4" id="KW-1185">Reference proteome</keyword>
<gene>
    <name evidence="3" type="ORF">PGT21_036188</name>
    <name evidence="2" type="ORF">PGTUg99_005585</name>
</gene>
<dbReference type="Proteomes" id="UP000325313">
    <property type="component" value="Unassembled WGS sequence"/>
</dbReference>
<dbReference type="AlphaFoldDB" id="A0A5B0R2W5"/>
<organism evidence="3 4">
    <name type="scientific">Puccinia graminis f. sp. tritici</name>
    <dbReference type="NCBI Taxonomy" id="56615"/>
    <lineage>
        <taxon>Eukaryota</taxon>
        <taxon>Fungi</taxon>
        <taxon>Dikarya</taxon>
        <taxon>Basidiomycota</taxon>
        <taxon>Pucciniomycotina</taxon>
        <taxon>Pucciniomycetes</taxon>
        <taxon>Pucciniales</taxon>
        <taxon>Pucciniaceae</taxon>
        <taxon>Puccinia</taxon>
    </lineage>
</organism>
<proteinExistence type="predicted"/>
<sequence>MIAFPRLQTILLVIALIITLHPAPAASAAKPAPATCDIYFFPSATADKYMCRTTAVDSKGKHQNLKCTLSKCTIKAGSWESFAFENCLLYADNDKTKQPVVGAKPETVKAVQYHVIVDPKETYLQVFGRSNGKWYKCPVDPKKPDAINSQRAICTDCAVN</sequence>
<comment type="caution">
    <text evidence="3">The sequence shown here is derived from an EMBL/GenBank/DDBJ whole genome shotgun (WGS) entry which is preliminary data.</text>
</comment>
<feature type="chain" id="PRO_5036138052" description="Secreted protein" evidence="1">
    <location>
        <begin position="29"/>
        <end position="160"/>
    </location>
</feature>
<keyword evidence="1" id="KW-0732">Signal</keyword>
<dbReference type="EMBL" id="VSWC01000001">
    <property type="protein sequence ID" value="KAA1119922.1"/>
    <property type="molecule type" value="Genomic_DNA"/>
</dbReference>
<dbReference type="EMBL" id="VDEP01000304">
    <property type="protein sequence ID" value="KAA1109474.1"/>
    <property type="molecule type" value="Genomic_DNA"/>
</dbReference>
<reference evidence="4 5" key="1">
    <citation type="submission" date="2019-05" db="EMBL/GenBank/DDBJ databases">
        <title>Emergence of the Ug99 lineage of the wheat stem rust pathogen through somatic hybridization.</title>
        <authorList>
            <person name="Li F."/>
            <person name="Upadhyaya N.M."/>
            <person name="Sperschneider J."/>
            <person name="Matny O."/>
            <person name="Nguyen-Phuc H."/>
            <person name="Mago R."/>
            <person name="Raley C."/>
            <person name="Miller M.E."/>
            <person name="Silverstein K.A.T."/>
            <person name="Henningsen E."/>
            <person name="Hirsch C.D."/>
            <person name="Visser B."/>
            <person name="Pretorius Z.A."/>
            <person name="Steffenson B.J."/>
            <person name="Schwessinger B."/>
            <person name="Dodds P.N."/>
            <person name="Figueroa M."/>
        </authorList>
    </citation>
    <scope>NUCLEOTIDE SEQUENCE [LARGE SCALE GENOMIC DNA]</scope>
    <source>
        <strain evidence="3">21-0</strain>
        <strain evidence="2 5">Ug99</strain>
    </source>
</reference>
<evidence type="ECO:0000313" key="2">
    <source>
        <dbReference type="EMBL" id="KAA1109474.1"/>
    </source>
</evidence>
<feature type="signal peptide" evidence="1">
    <location>
        <begin position="1"/>
        <end position="28"/>
    </location>
</feature>
<accession>A0A5B0R2W5</accession>
<evidence type="ECO:0008006" key="6">
    <source>
        <dbReference type="Google" id="ProtNLM"/>
    </source>
</evidence>
<evidence type="ECO:0000313" key="3">
    <source>
        <dbReference type="EMBL" id="KAA1119922.1"/>
    </source>
</evidence>
<dbReference type="Proteomes" id="UP000324748">
    <property type="component" value="Unassembled WGS sequence"/>
</dbReference>
<dbReference type="OrthoDB" id="10287518at2759"/>
<evidence type="ECO:0000313" key="5">
    <source>
        <dbReference type="Proteomes" id="UP000325313"/>
    </source>
</evidence>